<name>A0ABW1SFA5_9LACO</name>
<keyword evidence="2" id="KW-1185">Reference proteome</keyword>
<comment type="caution">
    <text evidence="1">The sequence shown here is derived from an EMBL/GenBank/DDBJ whole genome shotgun (WGS) entry which is preliminary data.</text>
</comment>
<organism evidence="1 2">
    <name type="scientific">Lactiplantibacillus nangangensis</name>
    <dbReference type="NCBI Taxonomy" id="2559917"/>
    <lineage>
        <taxon>Bacteria</taxon>
        <taxon>Bacillati</taxon>
        <taxon>Bacillota</taxon>
        <taxon>Bacilli</taxon>
        <taxon>Lactobacillales</taxon>
        <taxon>Lactobacillaceae</taxon>
        <taxon>Lactiplantibacillus</taxon>
    </lineage>
</organism>
<reference evidence="2" key="1">
    <citation type="journal article" date="2019" name="Int. J. Syst. Evol. Microbiol.">
        <title>The Global Catalogue of Microorganisms (GCM) 10K type strain sequencing project: providing services to taxonomists for standard genome sequencing and annotation.</title>
        <authorList>
            <consortium name="The Broad Institute Genomics Platform"/>
            <consortium name="The Broad Institute Genome Sequencing Center for Infectious Disease"/>
            <person name="Wu L."/>
            <person name="Ma J."/>
        </authorList>
    </citation>
    <scope>NUCLEOTIDE SEQUENCE [LARGE SCALE GENOMIC DNA]</scope>
    <source>
        <strain evidence="2">CCM 8930</strain>
    </source>
</reference>
<evidence type="ECO:0000313" key="2">
    <source>
        <dbReference type="Proteomes" id="UP001596171"/>
    </source>
</evidence>
<protein>
    <submittedName>
        <fullName evidence="1">Uncharacterized protein</fullName>
    </submittedName>
</protein>
<dbReference type="Proteomes" id="UP001596171">
    <property type="component" value="Unassembled WGS sequence"/>
</dbReference>
<evidence type="ECO:0000313" key="1">
    <source>
        <dbReference type="EMBL" id="MFC6200397.1"/>
    </source>
</evidence>
<dbReference type="EMBL" id="JBHSSE010000002">
    <property type="protein sequence ID" value="MFC6200397.1"/>
    <property type="molecule type" value="Genomic_DNA"/>
</dbReference>
<accession>A0ABW1SFA5</accession>
<dbReference type="RefSeq" id="WP_137616171.1">
    <property type="nucleotide sequence ID" value="NZ_BJDI01000007.1"/>
</dbReference>
<gene>
    <name evidence="1" type="ORF">ACFP1L_00635</name>
</gene>
<proteinExistence type="predicted"/>
<sequence>MNSELKKQLATLSMYERAILMFCLRAYFNSGNYTNQLPLGEMLPDVAAIFDVNPEVNVFAKLTNLQMAAASGPKLPVKVFKSMTYQKDGQQLVTVLNKQADLNALLKVVDN</sequence>